<dbReference type="AlphaFoldDB" id="A0A0E9VJV8"/>
<accession>A0A0E9VJV8</accession>
<reference evidence="1" key="1">
    <citation type="submission" date="2014-11" db="EMBL/GenBank/DDBJ databases">
        <authorList>
            <person name="Amaro Gonzalez C."/>
        </authorList>
    </citation>
    <scope>NUCLEOTIDE SEQUENCE</scope>
</reference>
<dbReference type="EMBL" id="GBXM01031059">
    <property type="protein sequence ID" value="JAH77518.1"/>
    <property type="molecule type" value="Transcribed_RNA"/>
</dbReference>
<organism evidence="1">
    <name type="scientific">Anguilla anguilla</name>
    <name type="common">European freshwater eel</name>
    <name type="synonym">Muraena anguilla</name>
    <dbReference type="NCBI Taxonomy" id="7936"/>
    <lineage>
        <taxon>Eukaryota</taxon>
        <taxon>Metazoa</taxon>
        <taxon>Chordata</taxon>
        <taxon>Craniata</taxon>
        <taxon>Vertebrata</taxon>
        <taxon>Euteleostomi</taxon>
        <taxon>Actinopterygii</taxon>
        <taxon>Neopterygii</taxon>
        <taxon>Teleostei</taxon>
        <taxon>Anguilliformes</taxon>
        <taxon>Anguillidae</taxon>
        <taxon>Anguilla</taxon>
    </lineage>
</organism>
<dbReference type="EMBL" id="GBXM01040088">
    <property type="protein sequence ID" value="JAH68489.1"/>
    <property type="molecule type" value="Transcribed_RNA"/>
</dbReference>
<proteinExistence type="predicted"/>
<reference evidence="1" key="2">
    <citation type="journal article" date="2015" name="Fish Shellfish Immunol.">
        <title>Early steps in the European eel (Anguilla anguilla)-Vibrio vulnificus interaction in the gills: Role of the RtxA13 toxin.</title>
        <authorList>
            <person name="Callol A."/>
            <person name="Pajuelo D."/>
            <person name="Ebbesson L."/>
            <person name="Teles M."/>
            <person name="MacKenzie S."/>
            <person name="Amaro C."/>
        </authorList>
    </citation>
    <scope>NUCLEOTIDE SEQUENCE</scope>
</reference>
<evidence type="ECO:0000313" key="1">
    <source>
        <dbReference type="EMBL" id="JAH77518.1"/>
    </source>
</evidence>
<protein>
    <submittedName>
        <fullName evidence="1">Uncharacterized protein</fullName>
    </submittedName>
</protein>
<name>A0A0E9VJV8_ANGAN</name>
<sequence length="29" mass="3092">MRCSGKLISSLHQQPVPTALNPTCIALVI</sequence>